<gene>
    <name evidence="3" type="ORF">Z043_121478</name>
</gene>
<comment type="caution">
    <text evidence="3">The sequence shown here is derived from an EMBL/GenBank/DDBJ whole genome shotgun (WGS) entry which is preliminary data.</text>
</comment>
<dbReference type="SUPFAM" id="SSF48726">
    <property type="entry name" value="Immunoglobulin"/>
    <property type="match status" value="2"/>
</dbReference>
<dbReference type="Proteomes" id="UP000034805">
    <property type="component" value="Unassembled WGS sequence"/>
</dbReference>
<dbReference type="Pfam" id="PF13895">
    <property type="entry name" value="Ig_2"/>
    <property type="match status" value="1"/>
</dbReference>
<dbReference type="Gene3D" id="2.60.40.10">
    <property type="entry name" value="Immunoglobulins"/>
    <property type="match status" value="3"/>
</dbReference>
<dbReference type="EMBL" id="JARO02010671">
    <property type="protein sequence ID" value="KPP60518.1"/>
    <property type="molecule type" value="Genomic_DNA"/>
</dbReference>
<evidence type="ECO:0000313" key="4">
    <source>
        <dbReference type="Proteomes" id="UP000034805"/>
    </source>
</evidence>
<dbReference type="InterPro" id="IPR003599">
    <property type="entry name" value="Ig_sub"/>
</dbReference>
<feature type="non-terminal residue" evidence="3">
    <location>
        <position position="1"/>
    </location>
</feature>
<accession>A0A0P7ULU5</accession>
<organism evidence="3 4">
    <name type="scientific">Scleropages formosus</name>
    <name type="common">Asian bonytongue</name>
    <name type="synonym">Osteoglossum formosum</name>
    <dbReference type="NCBI Taxonomy" id="113540"/>
    <lineage>
        <taxon>Eukaryota</taxon>
        <taxon>Metazoa</taxon>
        <taxon>Chordata</taxon>
        <taxon>Craniata</taxon>
        <taxon>Vertebrata</taxon>
        <taxon>Euteleostomi</taxon>
        <taxon>Actinopterygii</taxon>
        <taxon>Neopterygii</taxon>
        <taxon>Teleostei</taxon>
        <taxon>Osteoglossocephala</taxon>
        <taxon>Osteoglossomorpha</taxon>
        <taxon>Osteoglossiformes</taxon>
        <taxon>Osteoglossidae</taxon>
        <taxon>Scleropages</taxon>
    </lineage>
</organism>
<feature type="region of interest" description="Disordered" evidence="1">
    <location>
        <begin position="1"/>
        <end position="27"/>
    </location>
</feature>
<proteinExistence type="predicted"/>
<dbReference type="SMART" id="SM00409">
    <property type="entry name" value="IG"/>
    <property type="match status" value="2"/>
</dbReference>
<protein>
    <recommendedName>
        <fullName evidence="2">Ig-like domain-containing protein</fullName>
    </recommendedName>
</protein>
<evidence type="ECO:0000259" key="2">
    <source>
        <dbReference type="PROSITE" id="PS50835"/>
    </source>
</evidence>
<feature type="domain" description="Ig-like" evidence="2">
    <location>
        <begin position="167"/>
        <end position="262"/>
    </location>
</feature>
<evidence type="ECO:0000256" key="1">
    <source>
        <dbReference type="SAM" id="MobiDB-lite"/>
    </source>
</evidence>
<dbReference type="InterPro" id="IPR036179">
    <property type="entry name" value="Ig-like_dom_sf"/>
</dbReference>
<name>A0A0P7ULU5_SCLFO</name>
<evidence type="ECO:0000313" key="3">
    <source>
        <dbReference type="EMBL" id="KPP60518.1"/>
    </source>
</evidence>
<dbReference type="InterPro" id="IPR007110">
    <property type="entry name" value="Ig-like_dom"/>
</dbReference>
<feature type="domain" description="Ig-like" evidence="2">
    <location>
        <begin position="280"/>
        <end position="364"/>
    </location>
</feature>
<dbReference type="STRING" id="113540.ENSSFOP00015015743"/>
<dbReference type="PROSITE" id="PS50835">
    <property type="entry name" value="IG_LIKE"/>
    <property type="match status" value="2"/>
</dbReference>
<dbReference type="PANTHER" id="PTHR46484:SF8">
    <property type="entry name" value="B-CELL RECEPTOR CD22-LIKE-RELATED"/>
    <property type="match status" value="1"/>
</dbReference>
<reference evidence="3 4" key="1">
    <citation type="submission" date="2015-08" db="EMBL/GenBank/DDBJ databases">
        <title>The genome of the Asian arowana (Scleropages formosus).</title>
        <authorList>
            <person name="Tan M.H."/>
            <person name="Gan H.M."/>
            <person name="Croft L.J."/>
            <person name="Austin C.M."/>
        </authorList>
    </citation>
    <scope>NUCLEOTIDE SEQUENCE [LARGE SCALE GENOMIC DNA]</scope>
    <source>
        <strain evidence="3">Aro1</strain>
    </source>
</reference>
<sequence length="381" mass="41942">TFRLPRTPSAPVFKKRSADKKHGCQRPASPDVGFTNADVYVAGVACDGWSVWMPGSLEALADSCLLIPCSFDVPDDHADGLRMPAGGVWRKRSRWFEGSTDVFNSSREQNILSGRILGDLLAKNCTTILHGIPRNYSDSYFFRLETGFKLTFETNVNIDVKDLPQKPQLSAVGPINEGTERILTCRAPAPCPLLPPRLSWTPWLGDAVETLEENKDGTKSVLSVLNFTVSHLHHEQKVTCTANYSLQKLGASRGAEQSFPLTILCRSHGTFFTCPFDHSPKNTSATVSPSSSVEGGTWVTLLCSSNSNPPVENYTWFQVQGDEVTPRATGQNFTFNLTATNTGLYYCEAQNQYGIGTSSRVLLTLKDRRNGENLQALSKLR</sequence>
<dbReference type="InterPro" id="IPR013783">
    <property type="entry name" value="Ig-like_fold"/>
</dbReference>
<dbReference type="PANTHER" id="PTHR46484">
    <property type="entry name" value="SI:CH211-171H4.5-RELATED"/>
    <property type="match status" value="1"/>
</dbReference>
<dbReference type="AlphaFoldDB" id="A0A0P7ULU5"/>